<dbReference type="GO" id="GO:0005524">
    <property type="term" value="F:ATP binding"/>
    <property type="evidence" value="ECO:0007669"/>
    <property type="project" value="UniProtKB-KW"/>
</dbReference>
<evidence type="ECO:0000256" key="5">
    <source>
        <dbReference type="ARBA" id="ARBA00022917"/>
    </source>
</evidence>
<dbReference type="GO" id="GO:0016740">
    <property type="term" value="F:transferase activity"/>
    <property type="evidence" value="ECO:0007669"/>
    <property type="project" value="UniProtKB-ARBA"/>
</dbReference>
<dbReference type="InterPro" id="IPR015807">
    <property type="entry name" value="His-tRNA-ligase"/>
</dbReference>
<dbReference type="PROSITE" id="PS50862">
    <property type="entry name" value="AA_TRNA_LIGASE_II"/>
    <property type="match status" value="1"/>
</dbReference>
<name>A0A267MAX4_9FIRM</name>
<gene>
    <name evidence="10" type="primary">hisS</name>
    <name evidence="10" type="ORF">CCE28_20510</name>
</gene>
<comment type="catalytic activity">
    <reaction evidence="6">
        <text>tRNA(His) + L-histidine + ATP = L-histidyl-tRNA(His) + AMP + diphosphate + H(+)</text>
        <dbReference type="Rhea" id="RHEA:17313"/>
        <dbReference type="Rhea" id="RHEA-COMP:9665"/>
        <dbReference type="Rhea" id="RHEA-COMP:9689"/>
        <dbReference type="ChEBI" id="CHEBI:15378"/>
        <dbReference type="ChEBI" id="CHEBI:30616"/>
        <dbReference type="ChEBI" id="CHEBI:33019"/>
        <dbReference type="ChEBI" id="CHEBI:57595"/>
        <dbReference type="ChEBI" id="CHEBI:78442"/>
        <dbReference type="ChEBI" id="CHEBI:78527"/>
        <dbReference type="ChEBI" id="CHEBI:456215"/>
        <dbReference type="EC" id="6.1.1.21"/>
    </reaction>
</comment>
<evidence type="ECO:0000313" key="11">
    <source>
        <dbReference type="Proteomes" id="UP000216024"/>
    </source>
</evidence>
<accession>A0A267MAX4</accession>
<keyword evidence="4" id="KW-0067">ATP-binding</keyword>
<dbReference type="EMBL" id="NIBG01000032">
    <property type="protein sequence ID" value="PAB56734.1"/>
    <property type="molecule type" value="Genomic_DNA"/>
</dbReference>
<dbReference type="Proteomes" id="UP000216024">
    <property type="component" value="Unassembled WGS sequence"/>
</dbReference>
<feature type="binding site" evidence="8">
    <location>
        <begin position="92"/>
        <end position="94"/>
    </location>
    <ligand>
        <name>L-histidine</name>
        <dbReference type="ChEBI" id="CHEBI:57595"/>
    </ligand>
</feature>
<comment type="similarity">
    <text evidence="1">Belongs to the class-II aminoacyl-tRNA synthetase family.</text>
</comment>
<proteinExistence type="inferred from homology"/>
<dbReference type="GO" id="GO:0006427">
    <property type="term" value="P:histidyl-tRNA aminoacylation"/>
    <property type="evidence" value="ECO:0007669"/>
    <property type="project" value="UniProtKB-UniRule"/>
</dbReference>
<comment type="caution">
    <text evidence="10">The sequence shown here is derived from an EMBL/GenBank/DDBJ whole genome shotgun (WGS) entry which is preliminary data.</text>
</comment>
<sequence length="395" mass="45535">MKFRTKPVKGTFEVLPEDMELRNWVKETINKVYASRGYTQIETPCIENLELLNNSDGGENLRLLFKILKRGEKLKFDDLSENALCDLGLRFDLTLPLSRFYANNRNDLPMPFKAFQMGYVWRAERPQKGRFRQFTQCDIDIIGDKSIYAEIDLMITVPKALYELGFENFTIKINDRRLLKELVLSAGFEEDDFNTVCITVDKMDKVGNQGVVEELVSKGFAKDKIDNLMKNLNSDLSTFDNEYSKELEKLINVVSKKYPIVFDSTLVRGMGYYTGPIFEIVSDEFKGSIAGGGRYDNLLNKFQKEPIPAVGFSIGFERIISIFKENGFKIPNKKKKIGLVFIDDKYIDKAISMSEELISDGNIVSVYNFNKNKIDKRMKRLRNEGYEEIIIVDEK</sequence>
<dbReference type="CDD" id="cd00773">
    <property type="entry name" value="HisRS-like_core"/>
    <property type="match status" value="1"/>
</dbReference>
<feature type="binding site" evidence="8">
    <location>
        <position position="122"/>
    </location>
    <ligand>
        <name>L-histidine</name>
        <dbReference type="ChEBI" id="CHEBI:57595"/>
    </ligand>
</feature>
<evidence type="ECO:0000256" key="1">
    <source>
        <dbReference type="ARBA" id="ARBA00008226"/>
    </source>
</evidence>
<keyword evidence="5" id="KW-0648">Protein biosynthesis</keyword>
<evidence type="ECO:0000313" key="10">
    <source>
        <dbReference type="EMBL" id="PAB56734.1"/>
    </source>
</evidence>
<evidence type="ECO:0000256" key="8">
    <source>
        <dbReference type="PIRSR" id="PIRSR001549-1"/>
    </source>
</evidence>
<keyword evidence="10" id="KW-0436">Ligase</keyword>
<dbReference type="Pfam" id="PF13393">
    <property type="entry name" value="tRNA-synt_His"/>
    <property type="match status" value="1"/>
</dbReference>
<dbReference type="RefSeq" id="WP_095135895.1">
    <property type="nucleotide sequence ID" value="NZ_NIBG01000032.1"/>
</dbReference>
<dbReference type="SUPFAM" id="SSF55681">
    <property type="entry name" value="Class II aaRS and biotin synthetases"/>
    <property type="match status" value="1"/>
</dbReference>
<dbReference type="NCBIfam" id="TIGR00442">
    <property type="entry name" value="hisS"/>
    <property type="match status" value="1"/>
</dbReference>
<feature type="binding site" evidence="8">
    <location>
        <begin position="272"/>
        <end position="273"/>
    </location>
    <ligand>
        <name>L-histidine</name>
        <dbReference type="ChEBI" id="CHEBI:57595"/>
    </ligand>
</feature>
<reference evidence="10 11" key="1">
    <citation type="submission" date="2017-06" db="EMBL/GenBank/DDBJ databases">
        <title>Draft genome sequence of anaerobic fermentative bacterium Anaeromicrobium sediminis DY2726D isolated from West Pacific Ocean sediments.</title>
        <authorList>
            <person name="Zeng X."/>
        </authorList>
    </citation>
    <scope>NUCLEOTIDE SEQUENCE [LARGE SCALE GENOMIC DNA]</scope>
    <source>
        <strain evidence="10 11">DY2726D</strain>
    </source>
</reference>
<dbReference type="InterPro" id="IPR004516">
    <property type="entry name" value="HisRS/HisZ"/>
</dbReference>
<dbReference type="InterPro" id="IPR006195">
    <property type="entry name" value="aa-tRNA-synth_II"/>
</dbReference>
<dbReference type="EC" id="6.1.1.21" evidence="2 7"/>
<feature type="binding site" evidence="8">
    <location>
        <position position="140"/>
    </location>
    <ligand>
        <name>L-histidine</name>
        <dbReference type="ChEBI" id="CHEBI:57595"/>
    </ligand>
</feature>
<feature type="binding site" evidence="8">
    <location>
        <position position="268"/>
    </location>
    <ligand>
        <name>L-histidine</name>
        <dbReference type="ChEBI" id="CHEBI:57595"/>
    </ligand>
</feature>
<dbReference type="PANTHER" id="PTHR11476">
    <property type="entry name" value="HISTIDYL-TRNA SYNTHETASE"/>
    <property type="match status" value="1"/>
</dbReference>
<feature type="domain" description="Aminoacyl-transfer RNA synthetases class-II family profile" evidence="9">
    <location>
        <begin position="1"/>
        <end position="331"/>
    </location>
</feature>
<dbReference type="AlphaFoldDB" id="A0A267MAX4"/>
<organism evidence="10 11">
    <name type="scientific">Anaeromicrobium sediminis</name>
    <dbReference type="NCBI Taxonomy" id="1478221"/>
    <lineage>
        <taxon>Bacteria</taxon>
        <taxon>Bacillati</taxon>
        <taxon>Bacillota</taxon>
        <taxon>Clostridia</taxon>
        <taxon>Peptostreptococcales</taxon>
        <taxon>Thermotaleaceae</taxon>
        <taxon>Anaeromicrobium</taxon>
    </lineage>
</organism>
<dbReference type="GO" id="GO:0140096">
    <property type="term" value="F:catalytic activity, acting on a protein"/>
    <property type="evidence" value="ECO:0007669"/>
    <property type="project" value="UniProtKB-ARBA"/>
</dbReference>
<dbReference type="GO" id="GO:0004821">
    <property type="term" value="F:histidine-tRNA ligase activity"/>
    <property type="evidence" value="ECO:0007669"/>
    <property type="project" value="UniProtKB-UniRule"/>
</dbReference>
<evidence type="ECO:0000256" key="6">
    <source>
        <dbReference type="ARBA" id="ARBA00047639"/>
    </source>
</evidence>
<protein>
    <recommendedName>
        <fullName evidence="2 7">Histidine--tRNA ligase</fullName>
        <ecNumber evidence="2 7">6.1.1.21</ecNumber>
    </recommendedName>
</protein>
<keyword evidence="11" id="KW-1185">Reference proteome</keyword>
<feature type="binding site" evidence="8">
    <location>
        <position position="136"/>
    </location>
    <ligand>
        <name>L-histidine</name>
        <dbReference type="ChEBI" id="CHEBI:57595"/>
    </ligand>
</feature>
<keyword evidence="3" id="KW-0547">Nucleotide-binding</keyword>
<dbReference type="PIRSF" id="PIRSF001549">
    <property type="entry name" value="His-tRNA_synth"/>
    <property type="match status" value="1"/>
</dbReference>
<dbReference type="InterPro" id="IPR041715">
    <property type="entry name" value="HisRS-like_core"/>
</dbReference>
<dbReference type="OrthoDB" id="9800814at2"/>
<evidence type="ECO:0000256" key="4">
    <source>
        <dbReference type="ARBA" id="ARBA00022840"/>
    </source>
</evidence>
<evidence type="ECO:0000256" key="7">
    <source>
        <dbReference type="NCBIfam" id="TIGR00442"/>
    </source>
</evidence>
<dbReference type="PANTHER" id="PTHR11476:SF7">
    <property type="entry name" value="HISTIDINE--TRNA LIGASE"/>
    <property type="match status" value="1"/>
</dbReference>
<evidence type="ECO:0000259" key="9">
    <source>
        <dbReference type="PROSITE" id="PS50862"/>
    </source>
</evidence>
<evidence type="ECO:0000256" key="2">
    <source>
        <dbReference type="ARBA" id="ARBA00012815"/>
    </source>
</evidence>
<dbReference type="GO" id="GO:0005737">
    <property type="term" value="C:cytoplasm"/>
    <property type="evidence" value="ECO:0007669"/>
    <property type="project" value="UniProtKB-UniRule"/>
</dbReference>
<dbReference type="Gene3D" id="3.30.930.10">
    <property type="entry name" value="Bira Bifunctional Protein, Domain 2"/>
    <property type="match status" value="1"/>
</dbReference>
<dbReference type="InterPro" id="IPR045864">
    <property type="entry name" value="aa-tRNA-synth_II/BPL/LPL"/>
</dbReference>
<evidence type="ECO:0000256" key="3">
    <source>
        <dbReference type="ARBA" id="ARBA00022741"/>
    </source>
</evidence>